<keyword evidence="8" id="KW-1185">Reference proteome</keyword>
<evidence type="ECO:0000256" key="4">
    <source>
        <dbReference type="ARBA" id="ARBA00035206"/>
    </source>
</evidence>
<evidence type="ECO:0000256" key="5">
    <source>
        <dbReference type="HAMAP-Rule" id="MF_01326"/>
    </source>
</evidence>
<dbReference type="SMART" id="SM00739">
    <property type="entry name" value="KOW"/>
    <property type="match status" value="1"/>
</dbReference>
<evidence type="ECO:0000256" key="3">
    <source>
        <dbReference type="ARBA" id="ARBA00023274"/>
    </source>
</evidence>
<dbReference type="KEGG" id="mcob:NCTC10184_00255"/>
<dbReference type="SUPFAM" id="SSF50104">
    <property type="entry name" value="Translation proteins SH3-like domain"/>
    <property type="match status" value="1"/>
</dbReference>
<accession>A0A449BAI2</accession>
<dbReference type="InterPro" id="IPR014722">
    <property type="entry name" value="Rib_uL2_dom2"/>
</dbReference>
<comment type="function">
    <text evidence="5">One of the proteins that surrounds the polypeptide exit tunnel on the outside of the subunit.</text>
</comment>
<dbReference type="GO" id="GO:0003735">
    <property type="term" value="F:structural constituent of ribosome"/>
    <property type="evidence" value="ECO:0007669"/>
    <property type="project" value="InterPro"/>
</dbReference>
<dbReference type="InterPro" id="IPR005824">
    <property type="entry name" value="KOW"/>
</dbReference>
<dbReference type="NCBIfam" id="TIGR01079">
    <property type="entry name" value="rplX_bact"/>
    <property type="match status" value="1"/>
</dbReference>
<dbReference type="EMBL" id="LR215043">
    <property type="protein sequence ID" value="VEU78036.1"/>
    <property type="molecule type" value="Genomic_DNA"/>
</dbReference>
<evidence type="ECO:0000256" key="2">
    <source>
        <dbReference type="ARBA" id="ARBA00022980"/>
    </source>
</evidence>
<dbReference type="InterPro" id="IPR057264">
    <property type="entry name" value="Ribosomal_uL24_C"/>
</dbReference>
<proteinExistence type="inferred from homology"/>
<name>A0A449BAI2_9BACT</name>
<dbReference type="CDD" id="cd06089">
    <property type="entry name" value="KOW_RPL26"/>
    <property type="match status" value="1"/>
</dbReference>
<evidence type="ECO:0000256" key="1">
    <source>
        <dbReference type="ARBA" id="ARBA00010618"/>
    </source>
</evidence>
<dbReference type="InterPro" id="IPR003256">
    <property type="entry name" value="Ribosomal_uL24"/>
</dbReference>
<keyword evidence="5" id="KW-0694">RNA-binding</keyword>
<dbReference type="Gene3D" id="2.30.30.30">
    <property type="match status" value="1"/>
</dbReference>
<comment type="subunit">
    <text evidence="5">Part of the 50S ribosomal subunit.</text>
</comment>
<dbReference type="GO" id="GO:0005840">
    <property type="term" value="C:ribosome"/>
    <property type="evidence" value="ECO:0007669"/>
    <property type="project" value="UniProtKB-KW"/>
</dbReference>
<dbReference type="GO" id="GO:0019843">
    <property type="term" value="F:rRNA binding"/>
    <property type="evidence" value="ECO:0007669"/>
    <property type="project" value="UniProtKB-UniRule"/>
</dbReference>
<dbReference type="Pfam" id="PF00467">
    <property type="entry name" value="KOW"/>
    <property type="match status" value="1"/>
</dbReference>
<dbReference type="GO" id="GO:1990904">
    <property type="term" value="C:ribonucleoprotein complex"/>
    <property type="evidence" value="ECO:0007669"/>
    <property type="project" value="UniProtKB-KW"/>
</dbReference>
<comment type="function">
    <text evidence="5">One of two assembly initiator proteins, it binds directly to the 5'-end of the 23S rRNA, where it nucleates assembly of the 50S subunit.</text>
</comment>
<dbReference type="InterPro" id="IPR008991">
    <property type="entry name" value="Translation_prot_SH3-like_sf"/>
</dbReference>
<evidence type="ECO:0000313" key="7">
    <source>
        <dbReference type="EMBL" id="VEU78036.1"/>
    </source>
</evidence>
<dbReference type="PANTHER" id="PTHR12903">
    <property type="entry name" value="MITOCHONDRIAL RIBOSOMAL PROTEIN L24"/>
    <property type="match status" value="1"/>
</dbReference>
<organism evidence="7 8">
    <name type="scientific">Mycoplasmopsis columbinasalis</name>
    <dbReference type="NCBI Taxonomy" id="114880"/>
    <lineage>
        <taxon>Bacteria</taxon>
        <taxon>Bacillati</taxon>
        <taxon>Mycoplasmatota</taxon>
        <taxon>Mycoplasmoidales</taxon>
        <taxon>Metamycoplasmataceae</taxon>
        <taxon>Mycoplasmopsis</taxon>
    </lineage>
</organism>
<keyword evidence="5" id="KW-0699">rRNA-binding</keyword>
<keyword evidence="3 5" id="KW-0687">Ribonucleoprotein</keyword>
<evidence type="ECO:0000259" key="6">
    <source>
        <dbReference type="SMART" id="SM00739"/>
    </source>
</evidence>
<protein>
    <recommendedName>
        <fullName evidence="4 5">Large ribosomal subunit protein uL24</fullName>
    </recommendedName>
</protein>
<sequence length="106" mass="12171">MKFKKNDEVVIIAGDHRDRVGIIDRIDHKHNRVYIKDINKVTKHIKPSNGQDGRITQVEAPIHVSNIGLLIKKATKTSPAVYSKIGYEFKGEKKVRISRKDKKELK</sequence>
<evidence type="ECO:0000313" key="8">
    <source>
        <dbReference type="Proteomes" id="UP000290876"/>
    </source>
</evidence>
<comment type="similarity">
    <text evidence="1 5">Belongs to the universal ribosomal protein uL24 family.</text>
</comment>
<reference evidence="7 8" key="1">
    <citation type="submission" date="2019-01" db="EMBL/GenBank/DDBJ databases">
        <authorList>
            <consortium name="Pathogen Informatics"/>
        </authorList>
    </citation>
    <scope>NUCLEOTIDE SEQUENCE [LARGE SCALE GENOMIC DNA]</scope>
    <source>
        <strain evidence="7 8">NCTC10184</strain>
    </source>
</reference>
<dbReference type="Proteomes" id="UP000290876">
    <property type="component" value="Chromosome"/>
</dbReference>
<dbReference type="AlphaFoldDB" id="A0A449BAI2"/>
<dbReference type="InterPro" id="IPR041988">
    <property type="entry name" value="Ribosomal_uL24_KOW"/>
</dbReference>
<dbReference type="GO" id="GO:0006412">
    <property type="term" value="P:translation"/>
    <property type="evidence" value="ECO:0007669"/>
    <property type="project" value="UniProtKB-UniRule"/>
</dbReference>
<dbReference type="Pfam" id="PF17136">
    <property type="entry name" value="ribosomal_L24"/>
    <property type="match status" value="1"/>
</dbReference>
<dbReference type="OrthoDB" id="9807419at2"/>
<keyword evidence="2 5" id="KW-0689">Ribosomal protein</keyword>
<feature type="domain" description="KOW" evidence="6">
    <location>
        <begin position="2"/>
        <end position="29"/>
    </location>
</feature>
<dbReference type="RefSeq" id="WP_129622887.1">
    <property type="nucleotide sequence ID" value="NZ_LR215043.1"/>
</dbReference>
<gene>
    <name evidence="5 7" type="primary">rplX</name>
    <name evidence="7" type="ORF">NCTC10184_00255</name>
</gene>
<dbReference type="HAMAP" id="MF_01326_B">
    <property type="entry name" value="Ribosomal_uL24_B"/>
    <property type="match status" value="1"/>
</dbReference>